<proteinExistence type="predicted"/>
<accession>A0A6A5XX69</accession>
<dbReference type="AlphaFoldDB" id="A0A6A5XX69"/>
<dbReference type="EMBL" id="ML978068">
    <property type="protein sequence ID" value="KAF2017559.1"/>
    <property type="molecule type" value="Genomic_DNA"/>
</dbReference>
<organism evidence="1 2">
    <name type="scientific">Aaosphaeria arxii CBS 175.79</name>
    <dbReference type="NCBI Taxonomy" id="1450172"/>
    <lineage>
        <taxon>Eukaryota</taxon>
        <taxon>Fungi</taxon>
        <taxon>Dikarya</taxon>
        <taxon>Ascomycota</taxon>
        <taxon>Pezizomycotina</taxon>
        <taxon>Dothideomycetes</taxon>
        <taxon>Pleosporomycetidae</taxon>
        <taxon>Pleosporales</taxon>
        <taxon>Pleosporales incertae sedis</taxon>
        <taxon>Aaosphaeria</taxon>
    </lineage>
</organism>
<evidence type="ECO:0000313" key="2">
    <source>
        <dbReference type="Proteomes" id="UP000799778"/>
    </source>
</evidence>
<protein>
    <submittedName>
        <fullName evidence="1">Uncharacterized protein</fullName>
    </submittedName>
</protein>
<reference evidence="1" key="1">
    <citation type="journal article" date="2020" name="Stud. Mycol.">
        <title>101 Dothideomycetes genomes: a test case for predicting lifestyles and emergence of pathogens.</title>
        <authorList>
            <person name="Haridas S."/>
            <person name="Albert R."/>
            <person name="Binder M."/>
            <person name="Bloem J."/>
            <person name="Labutti K."/>
            <person name="Salamov A."/>
            <person name="Andreopoulos B."/>
            <person name="Baker S."/>
            <person name="Barry K."/>
            <person name="Bills G."/>
            <person name="Bluhm B."/>
            <person name="Cannon C."/>
            <person name="Castanera R."/>
            <person name="Culley D."/>
            <person name="Daum C."/>
            <person name="Ezra D."/>
            <person name="Gonzalez J."/>
            <person name="Henrissat B."/>
            <person name="Kuo A."/>
            <person name="Liang C."/>
            <person name="Lipzen A."/>
            <person name="Lutzoni F."/>
            <person name="Magnuson J."/>
            <person name="Mondo S."/>
            <person name="Nolan M."/>
            <person name="Ohm R."/>
            <person name="Pangilinan J."/>
            <person name="Park H.-J."/>
            <person name="Ramirez L."/>
            <person name="Alfaro M."/>
            <person name="Sun H."/>
            <person name="Tritt A."/>
            <person name="Yoshinaga Y."/>
            <person name="Zwiers L.-H."/>
            <person name="Turgeon B."/>
            <person name="Goodwin S."/>
            <person name="Spatafora J."/>
            <person name="Crous P."/>
            <person name="Grigoriev I."/>
        </authorList>
    </citation>
    <scope>NUCLEOTIDE SEQUENCE</scope>
    <source>
        <strain evidence="1">CBS 175.79</strain>
    </source>
</reference>
<dbReference type="RefSeq" id="XP_033385898.1">
    <property type="nucleotide sequence ID" value="XM_033521284.1"/>
</dbReference>
<sequence length="95" mass="10613">MFATLPQTAVLRLYDELDHSASLCATVPQSPQMPTITTLPPTYRIPKRALPLLVPISFMVSTQASPSNTTVPFMCRDLQRVLPLRQLAFHECTTE</sequence>
<name>A0A6A5XX69_9PLEO</name>
<dbReference type="Proteomes" id="UP000799778">
    <property type="component" value="Unassembled WGS sequence"/>
</dbReference>
<evidence type="ECO:0000313" key="1">
    <source>
        <dbReference type="EMBL" id="KAF2017559.1"/>
    </source>
</evidence>
<keyword evidence="2" id="KW-1185">Reference proteome</keyword>
<dbReference type="GeneID" id="54278681"/>
<gene>
    <name evidence="1" type="ORF">BU24DRAFT_152467</name>
</gene>